<dbReference type="PANTHER" id="PTHR33064">
    <property type="entry name" value="POL PROTEIN"/>
    <property type="match status" value="1"/>
</dbReference>
<gene>
    <name evidence="1" type="ORF">MTR67_034775</name>
</gene>
<organism evidence="1 2">
    <name type="scientific">Solanum verrucosum</name>
    <dbReference type="NCBI Taxonomy" id="315347"/>
    <lineage>
        <taxon>Eukaryota</taxon>
        <taxon>Viridiplantae</taxon>
        <taxon>Streptophyta</taxon>
        <taxon>Embryophyta</taxon>
        <taxon>Tracheophyta</taxon>
        <taxon>Spermatophyta</taxon>
        <taxon>Magnoliopsida</taxon>
        <taxon>eudicotyledons</taxon>
        <taxon>Gunneridae</taxon>
        <taxon>Pentapetalae</taxon>
        <taxon>asterids</taxon>
        <taxon>lamiids</taxon>
        <taxon>Solanales</taxon>
        <taxon>Solanaceae</taxon>
        <taxon>Solanoideae</taxon>
        <taxon>Solaneae</taxon>
        <taxon>Solanum</taxon>
    </lineage>
</organism>
<dbReference type="EMBL" id="CP133619">
    <property type="protein sequence ID" value="WMV41390.1"/>
    <property type="molecule type" value="Genomic_DNA"/>
</dbReference>
<dbReference type="Proteomes" id="UP001234989">
    <property type="component" value="Chromosome 8"/>
</dbReference>
<dbReference type="Gene3D" id="3.30.70.270">
    <property type="match status" value="1"/>
</dbReference>
<evidence type="ECO:0000313" key="2">
    <source>
        <dbReference type="Proteomes" id="UP001234989"/>
    </source>
</evidence>
<dbReference type="SUPFAM" id="SSF56672">
    <property type="entry name" value="DNA/RNA polymerases"/>
    <property type="match status" value="1"/>
</dbReference>
<evidence type="ECO:0000313" key="1">
    <source>
        <dbReference type="EMBL" id="WMV41390.1"/>
    </source>
</evidence>
<dbReference type="InterPro" id="IPR051320">
    <property type="entry name" value="Viral_Replic_Matur_Polypro"/>
</dbReference>
<name>A0AAF0ZKT9_SOLVR</name>
<evidence type="ECO:0008006" key="3">
    <source>
        <dbReference type="Google" id="ProtNLM"/>
    </source>
</evidence>
<dbReference type="InterPro" id="IPR043502">
    <property type="entry name" value="DNA/RNA_pol_sf"/>
</dbReference>
<sequence length="85" mass="9797">MVKEGIVLGHKISEQGMKMDQAKVELIAKHPPPILIKCFWNSLGHAGFYKSFIKDFSIIAHPLCKLLEKESTLILMMLVWRHFYA</sequence>
<dbReference type="PANTHER" id="PTHR33064:SF39">
    <property type="match status" value="1"/>
</dbReference>
<accession>A0AAF0ZKT9</accession>
<protein>
    <recommendedName>
        <fullName evidence="3">Reverse transcriptase</fullName>
    </recommendedName>
</protein>
<keyword evidence="2" id="KW-1185">Reference proteome</keyword>
<dbReference type="AlphaFoldDB" id="A0AAF0ZKT9"/>
<reference evidence="1" key="1">
    <citation type="submission" date="2023-08" db="EMBL/GenBank/DDBJ databases">
        <title>A de novo genome assembly of Solanum verrucosum Schlechtendal, a Mexican diploid species geographically isolated from the other diploid A-genome species in potato relatives.</title>
        <authorList>
            <person name="Hosaka K."/>
        </authorList>
    </citation>
    <scope>NUCLEOTIDE SEQUENCE</scope>
    <source>
        <tissue evidence="1">Young leaves</tissue>
    </source>
</reference>
<proteinExistence type="predicted"/>
<dbReference type="InterPro" id="IPR043128">
    <property type="entry name" value="Rev_trsase/Diguanyl_cyclase"/>
</dbReference>